<keyword evidence="2" id="KW-1185">Reference proteome</keyword>
<reference evidence="2" key="1">
    <citation type="journal article" date="2017" name="Nat. Commun.">
        <title>The asparagus genome sheds light on the origin and evolution of a young Y chromosome.</title>
        <authorList>
            <person name="Harkess A."/>
            <person name="Zhou J."/>
            <person name="Xu C."/>
            <person name="Bowers J.E."/>
            <person name="Van der Hulst R."/>
            <person name="Ayyampalayam S."/>
            <person name="Mercati F."/>
            <person name="Riccardi P."/>
            <person name="McKain M.R."/>
            <person name="Kakrana A."/>
            <person name="Tang H."/>
            <person name="Ray J."/>
            <person name="Groenendijk J."/>
            <person name="Arikit S."/>
            <person name="Mathioni S.M."/>
            <person name="Nakano M."/>
            <person name="Shan H."/>
            <person name="Telgmann-Rauber A."/>
            <person name="Kanno A."/>
            <person name="Yue Z."/>
            <person name="Chen H."/>
            <person name="Li W."/>
            <person name="Chen Y."/>
            <person name="Xu X."/>
            <person name="Zhang Y."/>
            <person name="Luo S."/>
            <person name="Chen H."/>
            <person name="Gao J."/>
            <person name="Mao Z."/>
            <person name="Pires J.C."/>
            <person name="Luo M."/>
            <person name="Kudrna D."/>
            <person name="Wing R.A."/>
            <person name="Meyers B.C."/>
            <person name="Yi K."/>
            <person name="Kong H."/>
            <person name="Lavrijsen P."/>
            <person name="Sunseri F."/>
            <person name="Falavigna A."/>
            <person name="Ye Y."/>
            <person name="Leebens-Mack J.H."/>
            <person name="Chen G."/>
        </authorList>
    </citation>
    <scope>NUCLEOTIDE SEQUENCE [LARGE SCALE GENOMIC DNA]</scope>
    <source>
        <strain evidence="2">cv. DH0086</strain>
    </source>
</reference>
<dbReference type="Proteomes" id="UP000243459">
    <property type="component" value="Chromosome 7"/>
</dbReference>
<organism evidence="1 2">
    <name type="scientific">Asparagus officinalis</name>
    <name type="common">Garden asparagus</name>
    <dbReference type="NCBI Taxonomy" id="4686"/>
    <lineage>
        <taxon>Eukaryota</taxon>
        <taxon>Viridiplantae</taxon>
        <taxon>Streptophyta</taxon>
        <taxon>Embryophyta</taxon>
        <taxon>Tracheophyta</taxon>
        <taxon>Spermatophyta</taxon>
        <taxon>Magnoliopsida</taxon>
        <taxon>Liliopsida</taxon>
        <taxon>Asparagales</taxon>
        <taxon>Asparagaceae</taxon>
        <taxon>Asparagoideae</taxon>
        <taxon>Asparagus</taxon>
    </lineage>
</organism>
<evidence type="ECO:0000313" key="1">
    <source>
        <dbReference type="EMBL" id="ONK64881.1"/>
    </source>
</evidence>
<protein>
    <submittedName>
        <fullName evidence="1">Uncharacterized protein</fullName>
    </submittedName>
</protein>
<dbReference type="AlphaFoldDB" id="A0A5P1EJW2"/>
<dbReference type="Pfam" id="PF14009">
    <property type="entry name" value="PADRE"/>
    <property type="match status" value="1"/>
</dbReference>
<accession>A0A5P1EJW2</accession>
<dbReference type="Gramene" id="ONK64881">
    <property type="protein sequence ID" value="ONK64881"/>
    <property type="gene ID" value="A4U43_C07F30980"/>
</dbReference>
<name>A0A5P1EJW2_ASPOF</name>
<evidence type="ECO:0000313" key="2">
    <source>
        <dbReference type="Proteomes" id="UP000243459"/>
    </source>
</evidence>
<dbReference type="InterPro" id="IPR025322">
    <property type="entry name" value="PADRE_dom"/>
</dbReference>
<dbReference type="EMBL" id="CM007387">
    <property type="protein sequence ID" value="ONK64881.1"/>
    <property type="molecule type" value="Genomic_DNA"/>
</dbReference>
<gene>
    <name evidence="1" type="ORF">A4U43_C07F30980</name>
</gene>
<sequence>MREVKWWRAVEEGVEGEEVSFEEDWRKEKVAPASTAKLILADGELVEFDHAVKVSAILDKNSDCFICDADDMEFDGFVTAVRSDGELNPGQIYFGEIDG</sequence>
<proteinExistence type="predicted"/>